<organism evidence="1 2">
    <name type="scientific">Mycolicibacterium smegmatis (strain MKD8)</name>
    <name type="common">Mycobacterium smegmatis</name>
    <dbReference type="NCBI Taxonomy" id="1214915"/>
    <lineage>
        <taxon>Bacteria</taxon>
        <taxon>Bacillati</taxon>
        <taxon>Actinomycetota</taxon>
        <taxon>Actinomycetes</taxon>
        <taxon>Mycobacteriales</taxon>
        <taxon>Mycobacteriaceae</taxon>
        <taxon>Mycolicibacterium</taxon>
    </lineage>
</organism>
<evidence type="ECO:0000313" key="1">
    <source>
        <dbReference type="EMBL" id="AWT52584.1"/>
    </source>
</evidence>
<accession>A0A2U9PLF9</accession>
<sequence length="56" mass="6394">MRPTKRRNPATGPRLDVAGFYRDMLTGRYPAVSAPTYRDVEEWSRTQTVRSTHGIA</sequence>
<name>A0A2U9PLF9_MYCSE</name>
<proteinExistence type="predicted"/>
<protein>
    <submittedName>
        <fullName evidence="1">Uncharacterized protein</fullName>
    </submittedName>
</protein>
<dbReference type="Proteomes" id="UP000011200">
    <property type="component" value="Chromosome"/>
</dbReference>
<evidence type="ECO:0000313" key="2">
    <source>
        <dbReference type="Proteomes" id="UP000011200"/>
    </source>
</evidence>
<dbReference type="AlphaFoldDB" id="A0A2U9PLF9"/>
<gene>
    <name evidence="1" type="ORF">D806_016000</name>
</gene>
<dbReference type="EMBL" id="CP027541">
    <property type="protein sequence ID" value="AWT52584.1"/>
    <property type="molecule type" value="Genomic_DNA"/>
</dbReference>
<reference evidence="1 2" key="1">
    <citation type="journal article" date="2013" name="Genome Announc.">
        <title>Draft genome sequence of MKD8, a conjugal recipient Mycobacterium smegmatis strain.</title>
        <authorList>
            <person name="Gray T.A."/>
            <person name="Palumbo M.J."/>
            <person name="Derbyshire K.M."/>
        </authorList>
    </citation>
    <scope>NUCLEOTIDE SEQUENCE [LARGE SCALE GENOMIC DNA]</scope>
    <source>
        <strain evidence="1 2">MKD8</strain>
    </source>
</reference>
<reference evidence="2" key="2">
    <citation type="submission" date="2018-03" db="EMBL/GenBank/DDBJ databases">
        <authorList>
            <person name="Derbyshire K."/>
            <person name="Gray T.A."/>
            <person name="Champion M."/>
        </authorList>
    </citation>
    <scope>NUCLEOTIDE SEQUENCE [LARGE SCALE GENOMIC DNA]</scope>
    <source>
        <strain evidence="2">MKD8</strain>
    </source>
</reference>